<dbReference type="EC" id="1.1.5.3" evidence="7"/>
<accession>A0A377CWI9</accession>
<dbReference type="Gene3D" id="3.50.50.60">
    <property type="entry name" value="FAD/NAD(P)-binding domain"/>
    <property type="match status" value="1"/>
</dbReference>
<evidence type="ECO:0000313" key="8">
    <source>
        <dbReference type="Proteomes" id="UP000254052"/>
    </source>
</evidence>
<dbReference type="PANTHER" id="PTHR11985">
    <property type="entry name" value="GLYCEROL-3-PHOSPHATE DEHYDROGENASE"/>
    <property type="match status" value="1"/>
</dbReference>
<comment type="cofactor">
    <cofactor evidence="1">
        <name>FAD</name>
        <dbReference type="ChEBI" id="CHEBI:57692"/>
    </cofactor>
</comment>
<name>A0A377CWI9_ECOLX</name>
<organism evidence="7 8">
    <name type="scientific">Escherichia coli</name>
    <dbReference type="NCBI Taxonomy" id="562"/>
    <lineage>
        <taxon>Bacteria</taxon>
        <taxon>Pseudomonadati</taxon>
        <taxon>Pseudomonadota</taxon>
        <taxon>Gammaproteobacteria</taxon>
        <taxon>Enterobacterales</taxon>
        <taxon>Enterobacteriaceae</taxon>
        <taxon>Escherichia</taxon>
    </lineage>
</organism>
<evidence type="ECO:0000256" key="1">
    <source>
        <dbReference type="ARBA" id="ARBA00001974"/>
    </source>
</evidence>
<reference evidence="7 8" key="1">
    <citation type="submission" date="2018-06" db="EMBL/GenBank/DDBJ databases">
        <authorList>
            <consortium name="Pathogen Informatics"/>
            <person name="Doyle S."/>
        </authorList>
    </citation>
    <scope>NUCLEOTIDE SEQUENCE [LARGE SCALE GENOMIC DNA]</scope>
    <source>
        <strain evidence="7 8">NCTC9962</strain>
    </source>
</reference>
<comment type="similarity">
    <text evidence="2">Belongs to the FAD-dependent glycerol-3-phosphate dehydrogenase family.</text>
</comment>
<dbReference type="AlphaFoldDB" id="A0A377CWI9"/>
<keyword evidence="3" id="KW-0285">Flavoprotein</keyword>
<dbReference type="GO" id="GO:0004368">
    <property type="term" value="F:glycerol-3-phosphate dehydrogenase (quinone) activity"/>
    <property type="evidence" value="ECO:0007669"/>
    <property type="project" value="UniProtKB-EC"/>
</dbReference>
<sequence length="107" mass="11364">MGGGATGAGIARDCALRGLRVILVERHDIATGATGRNHGLLHSGARYAVTDAESARECISENQILKRIARHCVEPTNGLFSPCRKMTSPSRPLLFAPAKKQGSAQKL</sequence>
<dbReference type="InterPro" id="IPR036188">
    <property type="entry name" value="FAD/NAD-bd_sf"/>
</dbReference>
<evidence type="ECO:0000256" key="2">
    <source>
        <dbReference type="ARBA" id="ARBA00007330"/>
    </source>
</evidence>
<proteinExistence type="inferred from homology"/>
<dbReference type="InterPro" id="IPR006076">
    <property type="entry name" value="FAD-dep_OxRdtase"/>
</dbReference>
<dbReference type="PANTHER" id="PTHR11985:SF35">
    <property type="entry name" value="ANAEROBIC GLYCEROL-3-PHOSPHATE DEHYDROGENASE SUBUNIT A"/>
    <property type="match status" value="1"/>
</dbReference>
<dbReference type="Proteomes" id="UP000254052">
    <property type="component" value="Unassembled WGS sequence"/>
</dbReference>
<gene>
    <name evidence="7" type="primary">glpA_1</name>
    <name evidence="7" type="ORF">NCTC9962_05998</name>
</gene>
<dbReference type="InterPro" id="IPR000447">
    <property type="entry name" value="G3P_DH_FAD-dep"/>
</dbReference>
<evidence type="ECO:0000259" key="6">
    <source>
        <dbReference type="Pfam" id="PF01266"/>
    </source>
</evidence>
<keyword evidence="5 7" id="KW-0560">Oxidoreductase</keyword>
<evidence type="ECO:0000256" key="4">
    <source>
        <dbReference type="ARBA" id="ARBA00022827"/>
    </source>
</evidence>
<dbReference type="Pfam" id="PF01266">
    <property type="entry name" value="DAO"/>
    <property type="match status" value="1"/>
</dbReference>
<protein>
    <submittedName>
        <fullName evidence="7">Anaerobic glycerol-3-phosphate dehydrogenase subunit A</fullName>
        <ecNumber evidence="7">1.1.5.3</ecNumber>
    </submittedName>
</protein>
<keyword evidence="4" id="KW-0274">FAD</keyword>
<dbReference type="EMBL" id="UGED01000015">
    <property type="protein sequence ID" value="STM08398.1"/>
    <property type="molecule type" value="Genomic_DNA"/>
</dbReference>
<dbReference type="GO" id="GO:0046168">
    <property type="term" value="P:glycerol-3-phosphate catabolic process"/>
    <property type="evidence" value="ECO:0007669"/>
    <property type="project" value="TreeGrafter"/>
</dbReference>
<dbReference type="SUPFAM" id="SSF51905">
    <property type="entry name" value="FAD/NAD(P)-binding domain"/>
    <property type="match status" value="1"/>
</dbReference>
<evidence type="ECO:0000256" key="5">
    <source>
        <dbReference type="ARBA" id="ARBA00023002"/>
    </source>
</evidence>
<evidence type="ECO:0000256" key="3">
    <source>
        <dbReference type="ARBA" id="ARBA00022630"/>
    </source>
</evidence>
<evidence type="ECO:0000313" key="7">
    <source>
        <dbReference type="EMBL" id="STM08398.1"/>
    </source>
</evidence>
<feature type="domain" description="FAD dependent oxidoreductase" evidence="6">
    <location>
        <begin position="2"/>
        <end position="84"/>
    </location>
</feature>
<dbReference type="FunFam" id="3.50.50.60:FF:000102">
    <property type="entry name" value="Glycerol-3-phosphate dehydrogenase"/>
    <property type="match status" value="1"/>
</dbReference>